<dbReference type="EMBL" id="VDUW01000002">
    <property type="protein sequence ID" value="TXL66842.1"/>
    <property type="molecule type" value="Genomic_DNA"/>
</dbReference>
<dbReference type="InterPro" id="IPR018193">
    <property type="entry name" value="Glyc_kinase_flavodox-like_fold"/>
</dbReference>
<dbReference type="OrthoDB" id="9774290at2"/>
<comment type="caution">
    <text evidence="5">The sequence shown here is derived from an EMBL/GenBank/DDBJ whole genome shotgun (WGS) entry which is preliminary data.</text>
</comment>
<reference evidence="5 6" key="1">
    <citation type="submission" date="2019-06" db="EMBL/GenBank/DDBJ databases">
        <title>Cerasibacillus sp. nov., isolated from maize field.</title>
        <authorList>
            <person name="Lin S.-Y."/>
            <person name="Tsai C.-F."/>
            <person name="Young C.-C."/>
        </authorList>
    </citation>
    <scope>NUCLEOTIDE SEQUENCE [LARGE SCALE GENOMIC DNA]</scope>
    <source>
        <strain evidence="5 6">CC-CFT480</strain>
    </source>
</reference>
<dbReference type="InterPro" id="IPR018197">
    <property type="entry name" value="Glycerate_kinase_RE-like"/>
</dbReference>
<dbReference type="RefSeq" id="WP_147666242.1">
    <property type="nucleotide sequence ID" value="NZ_VDUW01000002.1"/>
</dbReference>
<dbReference type="AlphaFoldDB" id="A0A5C8P0R0"/>
<name>A0A5C8P0R0_9BACI</name>
<dbReference type="PANTHER" id="PTHR21599">
    <property type="entry name" value="GLYCERATE KINASE"/>
    <property type="match status" value="1"/>
</dbReference>
<dbReference type="PANTHER" id="PTHR21599:SF0">
    <property type="entry name" value="GLYCERATE KINASE"/>
    <property type="match status" value="1"/>
</dbReference>
<keyword evidence="3 4" id="KW-0418">Kinase</keyword>
<dbReference type="NCBIfam" id="TIGR00045">
    <property type="entry name" value="glycerate kinase"/>
    <property type="match status" value="1"/>
</dbReference>
<gene>
    <name evidence="5" type="ORF">FHP05_05580</name>
</gene>
<dbReference type="GO" id="GO:0031388">
    <property type="term" value="P:organic acid phosphorylation"/>
    <property type="evidence" value="ECO:0007669"/>
    <property type="project" value="UniProtKB-UniRule"/>
</dbReference>
<evidence type="ECO:0000256" key="3">
    <source>
        <dbReference type="ARBA" id="ARBA00022777"/>
    </source>
</evidence>
<keyword evidence="2 4" id="KW-0808">Transferase</keyword>
<evidence type="ECO:0000256" key="1">
    <source>
        <dbReference type="ARBA" id="ARBA00006284"/>
    </source>
</evidence>
<dbReference type="Gene3D" id="3.90.1510.10">
    <property type="entry name" value="Glycerate kinase, domain 2"/>
    <property type="match status" value="1"/>
</dbReference>
<evidence type="ECO:0000256" key="2">
    <source>
        <dbReference type="ARBA" id="ARBA00022679"/>
    </source>
</evidence>
<dbReference type="Pfam" id="PF02595">
    <property type="entry name" value="Gly_kinase"/>
    <property type="match status" value="1"/>
</dbReference>
<evidence type="ECO:0000313" key="6">
    <source>
        <dbReference type="Proteomes" id="UP000321574"/>
    </source>
</evidence>
<keyword evidence="6" id="KW-1185">Reference proteome</keyword>
<dbReference type="InterPro" id="IPR004381">
    <property type="entry name" value="Glycerate_kinase"/>
</dbReference>
<dbReference type="Proteomes" id="UP000321574">
    <property type="component" value="Unassembled WGS sequence"/>
</dbReference>
<evidence type="ECO:0000256" key="4">
    <source>
        <dbReference type="PIRNR" id="PIRNR006078"/>
    </source>
</evidence>
<accession>A0A5C8P0R0</accession>
<evidence type="ECO:0000313" key="5">
    <source>
        <dbReference type="EMBL" id="TXL66842.1"/>
    </source>
</evidence>
<organism evidence="5 6">
    <name type="scientific">Cerasibacillus terrae</name>
    <dbReference type="NCBI Taxonomy" id="2498845"/>
    <lineage>
        <taxon>Bacteria</taxon>
        <taxon>Bacillati</taxon>
        <taxon>Bacillota</taxon>
        <taxon>Bacilli</taxon>
        <taxon>Bacillales</taxon>
        <taxon>Bacillaceae</taxon>
        <taxon>Cerasibacillus</taxon>
    </lineage>
</organism>
<dbReference type="Gene3D" id="3.40.50.10350">
    <property type="entry name" value="Glycerate kinase, domain 1"/>
    <property type="match status" value="1"/>
</dbReference>
<dbReference type="InterPro" id="IPR036129">
    <property type="entry name" value="Glycerate_kinase_sf"/>
</dbReference>
<dbReference type="SUPFAM" id="SSF110738">
    <property type="entry name" value="Glycerate kinase I"/>
    <property type="match status" value="1"/>
</dbReference>
<sequence>MKIVIAPDSFKGSMSALQVGQTMEKAVLEIFPECQSIVKPMADGGEGTLDILLQATNGRKIPITCTGPDGKEISTSYGIQSDQKTAMIECANIAGLPLVPIEMRNPDKTTSYGIGEAIRDALDRGCSSIVIGLGGSAVNDGGFGMLQALGLQAWDEKGNLLSHFGKDMLRVAKVNIDNLDKRIWQTEIKIASDVTNPLCGETGASSVFGPQKGATPTQVTQYDQALDTYGTLLEKEFALLVKNKHRTKTARGLEDDVSKKSKQGAGAAGGIGFALLTIGGNIYSGAKLIADMIELESAIKKADLVLTGEGKSDEQTLYGKAPGFIAEIAYKHNVPTVLISGSLGGETSALQKKFSGFFSIQKQPITLKDSIKNAESLLYEQTKQILHFWKQMRKIY</sequence>
<dbReference type="PIRSF" id="PIRSF006078">
    <property type="entry name" value="GlxK"/>
    <property type="match status" value="1"/>
</dbReference>
<protein>
    <submittedName>
        <fullName evidence="5">Glycerate kinase</fullName>
    </submittedName>
</protein>
<comment type="similarity">
    <text evidence="1 4">Belongs to the glycerate kinase type-1 family.</text>
</comment>
<dbReference type="GO" id="GO:0008887">
    <property type="term" value="F:glycerate kinase activity"/>
    <property type="evidence" value="ECO:0007669"/>
    <property type="project" value="UniProtKB-UniRule"/>
</dbReference>
<proteinExistence type="inferred from homology"/>